<evidence type="ECO:0000256" key="2">
    <source>
        <dbReference type="SAM" id="MobiDB-lite"/>
    </source>
</evidence>
<feature type="region of interest" description="Disordered" evidence="2">
    <location>
        <begin position="54"/>
        <end position="85"/>
    </location>
</feature>
<accession>A0A919BJZ4</accession>
<proteinExistence type="predicted"/>
<dbReference type="AlphaFoldDB" id="A0A919BJZ4"/>
<dbReference type="EMBL" id="BNCK01000004">
    <property type="protein sequence ID" value="GHF93722.1"/>
    <property type="molecule type" value="Genomic_DNA"/>
</dbReference>
<evidence type="ECO:0000313" key="4">
    <source>
        <dbReference type="Proteomes" id="UP000623842"/>
    </source>
</evidence>
<evidence type="ECO:0000313" key="3">
    <source>
        <dbReference type="EMBL" id="GHF93722.1"/>
    </source>
</evidence>
<gene>
    <name evidence="3" type="ORF">GCM10017161_22800</name>
</gene>
<keyword evidence="4" id="KW-1185">Reference proteome</keyword>
<sequence length="152" mass="16747">MKPLSSMSFQIGSHASKAVANLNKPDEQPKAVAEHSPVVSRITKVDISEEGLEKLAQEQKDLGRSLASQLNPEDEKQEGVSEPSNVEKLNQLIEEVQQKIKDLQQKISELDNDKSEQAETQRKALEAELMALNATLIGLISKKMEAIEEGNS</sequence>
<organism evidence="3 4">
    <name type="scientific">Thalassotalea marina</name>
    <dbReference type="NCBI Taxonomy" id="1673741"/>
    <lineage>
        <taxon>Bacteria</taxon>
        <taxon>Pseudomonadati</taxon>
        <taxon>Pseudomonadota</taxon>
        <taxon>Gammaproteobacteria</taxon>
        <taxon>Alteromonadales</taxon>
        <taxon>Colwelliaceae</taxon>
        <taxon>Thalassotalea</taxon>
    </lineage>
</organism>
<reference evidence="3" key="2">
    <citation type="submission" date="2020-09" db="EMBL/GenBank/DDBJ databases">
        <authorList>
            <person name="Sun Q."/>
            <person name="Kim S."/>
        </authorList>
    </citation>
    <scope>NUCLEOTIDE SEQUENCE</scope>
    <source>
        <strain evidence="3">KCTC 42731</strain>
    </source>
</reference>
<feature type="coiled-coil region" evidence="1">
    <location>
        <begin position="86"/>
        <end position="135"/>
    </location>
</feature>
<protein>
    <submittedName>
        <fullName evidence="3">Uncharacterized protein</fullName>
    </submittedName>
</protein>
<dbReference type="RefSeq" id="WP_189770562.1">
    <property type="nucleotide sequence ID" value="NZ_BNCK01000004.1"/>
</dbReference>
<comment type="caution">
    <text evidence="3">The sequence shown here is derived from an EMBL/GenBank/DDBJ whole genome shotgun (WGS) entry which is preliminary data.</text>
</comment>
<reference evidence="3" key="1">
    <citation type="journal article" date="2014" name="Int. J. Syst. Evol. Microbiol.">
        <title>Complete genome sequence of Corynebacterium casei LMG S-19264T (=DSM 44701T), isolated from a smear-ripened cheese.</title>
        <authorList>
            <consortium name="US DOE Joint Genome Institute (JGI-PGF)"/>
            <person name="Walter F."/>
            <person name="Albersmeier A."/>
            <person name="Kalinowski J."/>
            <person name="Ruckert C."/>
        </authorList>
    </citation>
    <scope>NUCLEOTIDE SEQUENCE</scope>
    <source>
        <strain evidence="3">KCTC 42731</strain>
    </source>
</reference>
<feature type="compositionally biased region" description="Basic and acidic residues" evidence="2">
    <location>
        <begin position="54"/>
        <end position="63"/>
    </location>
</feature>
<dbReference type="Proteomes" id="UP000623842">
    <property type="component" value="Unassembled WGS sequence"/>
</dbReference>
<evidence type="ECO:0000256" key="1">
    <source>
        <dbReference type="SAM" id="Coils"/>
    </source>
</evidence>
<keyword evidence="1" id="KW-0175">Coiled coil</keyword>
<name>A0A919BJZ4_9GAMM</name>